<dbReference type="Gene3D" id="1.25.40.10">
    <property type="entry name" value="Tetratricopeptide repeat domain"/>
    <property type="match status" value="1"/>
</dbReference>
<proteinExistence type="inferred from homology"/>
<dbReference type="InterPro" id="IPR026039">
    <property type="entry name" value="YfgM"/>
</dbReference>
<dbReference type="Pfam" id="PF09976">
    <property type="entry name" value="TPR_21"/>
    <property type="match status" value="1"/>
</dbReference>
<evidence type="ECO:0000313" key="13">
    <source>
        <dbReference type="Proteomes" id="UP000002964"/>
    </source>
</evidence>
<keyword evidence="4 10" id="KW-1133">Transmembrane helix</keyword>
<dbReference type="RefSeq" id="WP_009150490.1">
    <property type="nucleotide sequence ID" value="NZ_CP121471.1"/>
</dbReference>
<evidence type="ECO:0000256" key="5">
    <source>
        <dbReference type="ARBA" id="ARBA00023136"/>
    </source>
</evidence>
<protein>
    <recommendedName>
        <fullName evidence="8">Ancillary SecYEG translocon subunit</fullName>
    </recommendedName>
</protein>
<evidence type="ECO:0000256" key="4">
    <source>
        <dbReference type="ARBA" id="ARBA00022989"/>
    </source>
</evidence>
<sequence length="237" mass="25068">MVELQTDEEKAEAIKKWWKENGLAVVSGVAIGLAIIFGWRAWMSYQDQLGQQASLAFEELMVTVNQVSLMAPAPADADPASSDSESASDELSALLTVASEQQARLNEDFGSTAYAYFGQLALAKAHSDQGQLEAAAEALRGALDQAPTALLKTLAGLRLARVLIAAQDYAAAGAVIDQHEQDNSFAADFAALRGDIAVAEDRIEDARAAYRQALEGDVAAAGLIELKLQDLPTSTGS</sequence>
<evidence type="ECO:0000256" key="9">
    <source>
        <dbReference type="SAM" id="Coils"/>
    </source>
</evidence>
<evidence type="ECO:0000256" key="7">
    <source>
        <dbReference type="ARBA" id="ARBA00024197"/>
    </source>
</evidence>
<reference evidence="13" key="1">
    <citation type="submission" date="2011-06" db="EMBL/GenBank/DDBJ databases">
        <authorList>
            <consortium name="US DOE Joint Genome Institute (JGI-PGF)"/>
            <person name="Lucas S."/>
            <person name="Han J."/>
            <person name="Lapidus A."/>
            <person name="Cheng J.-F."/>
            <person name="Goodwin L."/>
            <person name="Pitluck S."/>
            <person name="Peters L."/>
            <person name="Land M.L."/>
            <person name="Hauser L."/>
            <person name="Vogl K."/>
            <person name="Liu Z."/>
            <person name="Overmann J."/>
            <person name="Frigaard N.-U."/>
            <person name="Bryant D.A."/>
            <person name="Woyke T.J."/>
        </authorList>
    </citation>
    <scope>NUCLEOTIDE SEQUENCE [LARGE SCALE GENOMIC DNA]</scope>
    <source>
        <strain evidence="13">970</strain>
    </source>
</reference>
<keyword evidence="9" id="KW-0175">Coiled coil</keyword>
<keyword evidence="3 10" id="KW-0812">Transmembrane</keyword>
<dbReference type="PANTHER" id="PTHR38035:SF1">
    <property type="entry name" value="ANCILLARY SECYEG TRANSLOCON SUBUNIT"/>
    <property type="match status" value="1"/>
</dbReference>
<dbReference type="SUPFAM" id="SSF48452">
    <property type="entry name" value="TPR-like"/>
    <property type="match status" value="1"/>
</dbReference>
<accession>H8Z418</accession>
<keyword evidence="2" id="KW-1003">Cell membrane</keyword>
<evidence type="ECO:0000313" key="12">
    <source>
        <dbReference type="EMBL" id="EIC20087.1"/>
    </source>
</evidence>
<evidence type="ECO:0000256" key="8">
    <source>
        <dbReference type="ARBA" id="ARBA00024235"/>
    </source>
</evidence>
<organism evidence="12 13">
    <name type="scientific">Thiorhodovibrio frisius</name>
    <dbReference type="NCBI Taxonomy" id="631362"/>
    <lineage>
        <taxon>Bacteria</taxon>
        <taxon>Pseudomonadati</taxon>
        <taxon>Pseudomonadota</taxon>
        <taxon>Gammaproteobacteria</taxon>
        <taxon>Chromatiales</taxon>
        <taxon>Chromatiaceae</taxon>
        <taxon>Thiorhodovibrio</taxon>
    </lineage>
</organism>
<evidence type="ECO:0000256" key="6">
    <source>
        <dbReference type="ARBA" id="ARBA00023186"/>
    </source>
</evidence>
<dbReference type="PIRSF" id="PIRSF006170">
    <property type="entry name" value="YfgM"/>
    <property type="match status" value="1"/>
</dbReference>
<comment type="similarity">
    <text evidence="7">Belongs to the YfgM family.</text>
</comment>
<keyword evidence="5 10" id="KW-0472">Membrane</keyword>
<dbReference type="EMBL" id="JH603170">
    <property type="protein sequence ID" value="EIC20087.1"/>
    <property type="molecule type" value="Genomic_DNA"/>
</dbReference>
<name>H8Z418_9GAMM</name>
<dbReference type="STRING" id="631362.Thi970DRAFT_03700"/>
<feature type="coiled-coil region" evidence="9">
    <location>
        <begin position="189"/>
        <end position="216"/>
    </location>
</feature>
<dbReference type="PANTHER" id="PTHR38035">
    <property type="entry name" value="UPF0070 PROTEIN YFGM"/>
    <property type="match status" value="1"/>
</dbReference>
<feature type="transmembrane region" description="Helical" evidence="10">
    <location>
        <begin position="21"/>
        <end position="42"/>
    </location>
</feature>
<evidence type="ECO:0000256" key="10">
    <source>
        <dbReference type="SAM" id="Phobius"/>
    </source>
</evidence>
<dbReference type="GO" id="GO:0044877">
    <property type="term" value="F:protein-containing complex binding"/>
    <property type="evidence" value="ECO:0007669"/>
    <property type="project" value="InterPro"/>
</dbReference>
<reference evidence="12 13" key="2">
    <citation type="submission" date="2011-11" db="EMBL/GenBank/DDBJ databases">
        <authorList>
            <consortium name="US DOE Joint Genome Institute"/>
            <person name="Lucas S."/>
            <person name="Han J."/>
            <person name="Lapidus A."/>
            <person name="Cheng J.-F."/>
            <person name="Goodwin L."/>
            <person name="Pitluck S."/>
            <person name="Peters L."/>
            <person name="Ovchinnikova G."/>
            <person name="Zhang X."/>
            <person name="Detter J.C."/>
            <person name="Han C."/>
            <person name="Tapia R."/>
            <person name="Land M."/>
            <person name="Hauser L."/>
            <person name="Kyrpides N."/>
            <person name="Ivanova N."/>
            <person name="Pagani I."/>
            <person name="Vogl K."/>
            <person name="Liu Z."/>
            <person name="Overmann J."/>
            <person name="Frigaard N.-U."/>
            <person name="Bryant D."/>
            <person name="Woyke T."/>
        </authorList>
    </citation>
    <scope>NUCLEOTIDE SEQUENCE [LARGE SCALE GENOMIC DNA]</scope>
    <source>
        <strain evidence="12 13">970</strain>
    </source>
</reference>
<comment type="subcellular location">
    <subcellularLocation>
        <location evidence="1">Cell membrane</location>
        <topology evidence="1">Single-pass type II membrane protein</topology>
    </subcellularLocation>
</comment>
<evidence type="ECO:0000256" key="1">
    <source>
        <dbReference type="ARBA" id="ARBA00004401"/>
    </source>
</evidence>
<evidence type="ECO:0000256" key="3">
    <source>
        <dbReference type="ARBA" id="ARBA00022692"/>
    </source>
</evidence>
<dbReference type="Proteomes" id="UP000002964">
    <property type="component" value="Unassembled WGS sequence"/>
</dbReference>
<dbReference type="InterPro" id="IPR011990">
    <property type="entry name" value="TPR-like_helical_dom_sf"/>
</dbReference>
<dbReference type="AlphaFoldDB" id="H8Z418"/>
<dbReference type="InterPro" id="IPR018704">
    <property type="entry name" value="SecYEG/CpoB_TPR"/>
</dbReference>
<dbReference type="eggNOG" id="COG2976">
    <property type="taxonomic scope" value="Bacteria"/>
</dbReference>
<evidence type="ECO:0000256" key="2">
    <source>
        <dbReference type="ARBA" id="ARBA00022475"/>
    </source>
</evidence>
<keyword evidence="6" id="KW-0143">Chaperone</keyword>
<dbReference type="GO" id="GO:0005886">
    <property type="term" value="C:plasma membrane"/>
    <property type="evidence" value="ECO:0007669"/>
    <property type="project" value="UniProtKB-SubCell"/>
</dbReference>
<evidence type="ECO:0000259" key="11">
    <source>
        <dbReference type="Pfam" id="PF09976"/>
    </source>
</evidence>
<feature type="domain" description="Ancillary SecYEG translocon subunit/Cell division coordinator CpoB TPR" evidence="11">
    <location>
        <begin position="15"/>
        <end position="232"/>
    </location>
</feature>
<gene>
    <name evidence="12" type="ORF">Thi970DRAFT_03700</name>
</gene>
<keyword evidence="13" id="KW-1185">Reference proteome</keyword>
<dbReference type="HOGENOM" id="CLU_084785_1_0_6"/>